<evidence type="ECO:0000313" key="1">
    <source>
        <dbReference type="EMBL" id="CDW30008.1"/>
    </source>
</evidence>
<accession>A0A0K2TVD8</accession>
<sequence>MIPICSSCNYTVVVQSRYKKNVVVLYIMRCNLLLPHFSLHRLSSSPTPIIYYSLCEVVSL</sequence>
<dbReference type="EMBL" id="HACA01012647">
    <property type="protein sequence ID" value="CDW30008.1"/>
    <property type="molecule type" value="Transcribed_RNA"/>
</dbReference>
<dbReference type="AlphaFoldDB" id="A0A0K2TVD8"/>
<protein>
    <submittedName>
        <fullName evidence="1">Uncharacterized protein</fullName>
    </submittedName>
</protein>
<organism evidence="1">
    <name type="scientific">Lepeophtheirus salmonis</name>
    <name type="common">Salmon louse</name>
    <name type="synonym">Caligus salmonis</name>
    <dbReference type="NCBI Taxonomy" id="72036"/>
    <lineage>
        <taxon>Eukaryota</taxon>
        <taxon>Metazoa</taxon>
        <taxon>Ecdysozoa</taxon>
        <taxon>Arthropoda</taxon>
        <taxon>Crustacea</taxon>
        <taxon>Multicrustacea</taxon>
        <taxon>Hexanauplia</taxon>
        <taxon>Copepoda</taxon>
        <taxon>Siphonostomatoida</taxon>
        <taxon>Caligidae</taxon>
        <taxon>Lepeophtheirus</taxon>
    </lineage>
</organism>
<reference evidence="1" key="1">
    <citation type="submission" date="2014-05" db="EMBL/GenBank/DDBJ databases">
        <authorList>
            <person name="Chronopoulou M."/>
        </authorList>
    </citation>
    <scope>NUCLEOTIDE SEQUENCE</scope>
    <source>
        <tissue evidence="1">Whole organism</tissue>
    </source>
</reference>
<proteinExistence type="predicted"/>
<name>A0A0K2TVD8_LEPSM</name>